<dbReference type="EMBL" id="JANUGW010000008">
    <property type="protein sequence ID" value="MCS0582563.1"/>
    <property type="molecule type" value="Genomic_DNA"/>
</dbReference>
<dbReference type="Proteomes" id="UP001204151">
    <property type="component" value="Unassembled WGS sequence"/>
</dbReference>
<dbReference type="SUPFAM" id="SSF48452">
    <property type="entry name" value="TPR-like"/>
    <property type="match status" value="1"/>
</dbReference>
<comment type="caution">
    <text evidence="2">The sequence shown here is derived from an EMBL/GenBank/DDBJ whole genome shotgun (WGS) entry which is preliminary data.</text>
</comment>
<evidence type="ECO:0008006" key="4">
    <source>
        <dbReference type="Google" id="ProtNLM"/>
    </source>
</evidence>
<organism evidence="2 3">
    <name type="scientific">Massilia pinisoli</name>
    <dbReference type="NCBI Taxonomy" id="1772194"/>
    <lineage>
        <taxon>Bacteria</taxon>
        <taxon>Pseudomonadati</taxon>
        <taxon>Pseudomonadota</taxon>
        <taxon>Betaproteobacteria</taxon>
        <taxon>Burkholderiales</taxon>
        <taxon>Oxalobacteraceae</taxon>
        <taxon>Telluria group</taxon>
        <taxon>Massilia</taxon>
    </lineage>
</organism>
<evidence type="ECO:0000313" key="3">
    <source>
        <dbReference type="Proteomes" id="UP001204151"/>
    </source>
</evidence>
<evidence type="ECO:0000256" key="1">
    <source>
        <dbReference type="SAM" id="SignalP"/>
    </source>
</evidence>
<protein>
    <recommendedName>
        <fullName evidence="4">PEP-CTERM system TPR-repeat lipoprotein</fullName>
    </recommendedName>
</protein>
<accession>A0ABT1ZRK2</accession>
<proteinExistence type="predicted"/>
<feature type="chain" id="PRO_5045960914" description="PEP-CTERM system TPR-repeat lipoprotein" evidence="1">
    <location>
        <begin position="22"/>
        <end position="396"/>
    </location>
</feature>
<dbReference type="InterPro" id="IPR011990">
    <property type="entry name" value="TPR-like_helical_dom_sf"/>
</dbReference>
<reference evidence="2 3" key="1">
    <citation type="submission" date="2022-08" db="EMBL/GenBank/DDBJ databases">
        <title>Reclassification of Massilia species as members of the genera Telluria, Duganella, Pseudoduganella, Mokoshia gen. nov. and Zemynaea gen. nov. using orthogonal and non-orthogonal genome-based approaches.</title>
        <authorList>
            <person name="Bowman J.P."/>
        </authorList>
    </citation>
    <scope>NUCLEOTIDE SEQUENCE [LARGE SCALE GENOMIC DNA]</scope>
    <source>
        <strain evidence="2 3">JCM 31316</strain>
    </source>
</reference>
<sequence>MKPGVAILVAALLAAAVGVSAAPRLPVTGAEVLEELPWRADPQQRELRALRARLQEAPRDLPRAVEVARRYIEAGRREADPRYYGYAQAALGPWWSQAAPPPQVRLLRATLLQSEHRFPEALADLAALTAQQPDDGQAWLTRATVETVRADYAAATRSCARLSSLADELVTTACIANVGALNGRLAASERLLAAVHARAGGADDPAVDTWVLTMLAEMAQRRAAAAIADTRFRAALRLAPRDTYLLGAYADFLLDQGRHDEAAALLAPHARVDGLLLRHALALRAGGRARALVPELAELAARFDAGERRGDGVHLREQARFELALRGDARRALAIARRNWDVQKETPDARILLEAALAAHDAAAARPVLDWMRGARVEDVRLARLAAQFNLDGGKG</sequence>
<keyword evidence="1" id="KW-0732">Signal</keyword>
<dbReference type="Gene3D" id="1.25.40.10">
    <property type="entry name" value="Tetratricopeptide repeat domain"/>
    <property type="match status" value="1"/>
</dbReference>
<name>A0ABT1ZRK2_9BURK</name>
<feature type="signal peptide" evidence="1">
    <location>
        <begin position="1"/>
        <end position="21"/>
    </location>
</feature>
<keyword evidence="3" id="KW-1185">Reference proteome</keyword>
<gene>
    <name evidence="2" type="ORF">NX784_13260</name>
</gene>
<evidence type="ECO:0000313" key="2">
    <source>
        <dbReference type="EMBL" id="MCS0582563.1"/>
    </source>
</evidence>
<dbReference type="RefSeq" id="WP_258817138.1">
    <property type="nucleotide sequence ID" value="NZ_JANUGW010000008.1"/>
</dbReference>